<dbReference type="EMBL" id="SMJZ01000012">
    <property type="protein sequence ID" value="TDC10065.1"/>
    <property type="molecule type" value="Genomic_DNA"/>
</dbReference>
<evidence type="ECO:0000313" key="8">
    <source>
        <dbReference type="EMBL" id="TDC10065.1"/>
    </source>
</evidence>
<proteinExistence type="inferred from homology"/>
<dbReference type="InterPro" id="IPR036396">
    <property type="entry name" value="Cyt_P450_sf"/>
</dbReference>
<sequence length="395" mass="44204">MQVNLKDPELFGRGRFWPVLAWLRQHDPVHWHEEDDGPGFWAVTRYHDIVGVYTDQKSFSSRYGMRLDSDPGAVSAVAQRMLIVSDPPDHTHLKSVLAKEFGHAEVPRLQALVEQVVRAVVRDAVSRGEVEFLDMAKQIPNNVVCALMGIPRSEWEWVGAVTTEAFEGDDEATRAGAHSEIFLFFTELLAERRRNPGADFVSRIAAERRTTGQGEERPLTDEEIVFNCNGVLAGANETTRYSAAGGVLALIERPDQWELLRTAGPSGVPSAVEEVLRWTVPGVHALRTAVRPTKIGNVRIAVGDRVTLWNVSANRDESVFEQADRFRVDRSPNRHITFGAGRHLCLGARLARLELKIFFEELIGQVRRMELAGEPVYNASNFTWGLRSLPVRLAP</sequence>
<dbReference type="CDD" id="cd11033">
    <property type="entry name" value="CYP142-like"/>
    <property type="match status" value="1"/>
</dbReference>
<dbReference type="Pfam" id="PF00067">
    <property type="entry name" value="p450"/>
    <property type="match status" value="1"/>
</dbReference>
<dbReference type="OrthoDB" id="5241086at2"/>
<dbReference type="GO" id="GO:0005506">
    <property type="term" value="F:iron ion binding"/>
    <property type="evidence" value="ECO:0007669"/>
    <property type="project" value="InterPro"/>
</dbReference>
<evidence type="ECO:0000256" key="4">
    <source>
        <dbReference type="ARBA" id="ARBA00023002"/>
    </source>
</evidence>
<accession>A0A4R4NLI8</accession>
<dbReference type="GO" id="GO:0036199">
    <property type="term" value="F:cholest-4-en-3-one 26-monooxygenase activity"/>
    <property type="evidence" value="ECO:0007669"/>
    <property type="project" value="TreeGrafter"/>
</dbReference>
<keyword evidence="4 7" id="KW-0560">Oxidoreductase</keyword>
<keyword evidence="3 7" id="KW-0479">Metal-binding</keyword>
<name>A0A4R4NLI8_9ACTN</name>
<dbReference type="Proteomes" id="UP000295157">
    <property type="component" value="Unassembled WGS sequence"/>
</dbReference>
<comment type="caution">
    <text evidence="8">The sequence shown here is derived from an EMBL/GenBank/DDBJ whole genome shotgun (WGS) entry which is preliminary data.</text>
</comment>
<dbReference type="GO" id="GO:0008395">
    <property type="term" value="F:steroid hydroxylase activity"/>
    <property type="evidence" value="ECO:0007669"/>
    <property type="project" value="TreeGrafter"/>
</dbReference>
<dbReference type="AlphaFoldDB" id="A0A4R4NLI8"/>
<keyword evidence="5 7" id="KW-0408">Iron</keyword>
<dbReference type="SUPFAM" id="SSF48264">
    <property type="entry name" value="Cytochrome P450"/>
    <property type="match status" value="1"/>
</dbReference>
<evidence type="ECO:0000256" key="5">
    <source>
        <dbReference type="ARBA" id="ARBA00023004"/>
    </source>
</evidence>
<reference evidence="8 9" key="1">
    <citation type="submission" date="2019-02" db="EMBL/GenBank/DDBJ databases">
        <title>Draft genome sequences of novel Actinobacteria.</title>
        <authorList>
            <person name="Sahin N."/>
            <person name="Ay H."/>
            <person name="Saygin H."/>
        </authorList>
    </citation>
    <scope>NUCLEOTIDE SEQUENCE [LARGE SCALE GENOMIC DNA]</scope>
    <source>
        <strain evidence="8 9">KC201</strain>
    </source>
</reference>
<dbReference type="InterPro" id="IPR017972">
    <property type="entry name" value="Cyt_P450_CS"/>
</dbReference>
<dbReference type="GO" id="GO:0020037">
    <property type="term" value="F:heme binding"/>
    <property type="evidence" value="ECO:0007669"/>
    <property type="project" value="InterPro"/>
</dbReference>
<dbReference type="Gene3D" id="1.10.630.10">
    <property type="entry name" value="Cytochrome P450"/>
    <property type="match status" value="1"/>
</dbReference>
<dbReference type="PANTHER" id="PTHR46696:SF4">
    <property type="entry name" value="BIOTIN BIOSYNTHESIS CYTOCHROME P450"/>
    <property type="match status" value="1"/>
</dbReference>
<evidence type="ECO:0000313" key="9">
    <source>
        <dbReference type="Proteomes" id="UP000295157"/>
    </source>
</evidence>
<gene>
    <name evidence="8" type="ORF">E1267_05435</name>
</gene>
<evidence type="ECO:0000256" key="7">
    <source>
        <dbReference type="RuleBase" id="RU000461"/>
    </source>
</evidence>
<organism evidence="8 9">
    <name type="scientific">Nonomuraea longispora</name>
    <dbReference type="NCBI Taxonomy" id="1848320"/>
    <lineage>
        <taxon>Bacteria</taxon>
        <taxon>Bacillati</taxon>
        <taxon>Actinomycetota</taxon>
        <taxon>Actinomycetes</taxon>
        <taxon>Streptosporangiales</taxon>
        <taxon>Streptosporangiaceae</taxon>
        <taxon>Nonomuraea</taxon>
    </lineage>
</organism>
<evidence type="ECO:0000256" key="3">
    <source>
        <dbReference type="ARBA" id="ARBA00022723"/>
    </source>
</evidence>
<dbReference type="InterPro" id="IPR002397">
    <property type="entry name" value="Cyt_P450_B"/>
</dbReference>
<keyword evidence="2 7" id="KW-0349">Heme</keyword>
<dbReference type="InterPro" id="IPR001128">
    <property type="entry name" value="Cyt_P450"/>
</dbReference>
<dbReference type="PANTHER" id="PTHR46696">
    <property type="entry name" value="P450, PUTATIVE (EUROFUNG)-RELATED"/>
    <property type="match status" value="1"/>
</dbReference>
<keyword evidence="6 7" id="KW-0503">Monooxygenase</keyword>
<dbReference type="PROSITE" id="PS00086">
    <property type="entry name" value="CYTOCHROME_P450"/>
    <property type="match status" value="1"/>
</dbReference>
<protein>
    <submittedName>
        <fullName evidence="8">Cytochrome P450</fullName>
    </submittedName>
</protein>
<dbReference type="PRINTS" id="PR00359">
    <property type="entry name" value="BP450"/>
</dbReference>
<comment type="similarity">
    <text evidence="1 7">Belongs to the cytochrome P450 family.</text>
</comment>
<evidence type="ECO:0000256" key="1">
    <source>
        <dbReference type="ARBA" id="ARBA00010617"/>
    </source>
</evidence>
<evidence type="ECO:0000256" key="2">
    <source>
        <dbReference type="ARBA" id="ARBA00022617"/>
    </source>
</evidence>
<dbReference type="FunFam" id="1.10.630.10:FF:000018">
    <property type="entry name" value="Cytochrome P450 monooxygenase"/>
    <property type="match status" value="1"/>
</dbReference>
<dbReference type="GO" id="GO:0006707">
    <property type="term" value="P:cholesterol catabolic process"/>
    <property type="evidence" value="ECO:0007669"/>
    <property type="project" value="TreeGrafter"/>
</dbReference>
<dbReference type="RefSeq" id="WP_132330396.1">
    <property type="nucleotide sequence ID" value="NZ_SMJZ01000012.1"/>
</dbReference>
<evidence type="ECO:0000256" key="6">
    <source>
        <dbReference type="ARBA" id="ARBA00023033"/>
    </source>
</evidence>
<keyword evidence="9" id="KW-1185">Reference proteome</keyword>